<name>A0A1V4I8L1_9FIRM</name>
<evidence type="ECO:0000313" key="1">
    <source>
        <dbReference type="EMBL" id="OPJ56263.1"/>
    </source>
</evidence>
<dbReference type="STRING" id="29349.CLOTH_06670"/>
<dbReference type="Gene3D" id="3.40.50.150">
    <property type="entry name" value="Vaccinia Virus protein VP39"/>
    <property type="match status" value="1"/>
</dbReference>
<protein>
    <submittedName>
        <fullName evidence="1">Ribosomal RNA small subunit methyltransferase H</fullName>
        <ecNumber evidence="1">2.1.1.199</ecNumber>
    </submittedName>
</protein>
<sequence length="188" mass="20858">MRFLKSPVGISHEVIQKLVSKGDVVVDATVGNGNDTLFLAKLVGDNGHVFGFDIQDKAIENTRQKLISEDMLDNVTLIKDGHQNIDKYVKSGIKAVIFNLGYLPGGDHKIHTKPDNTITAIQKSLELVVSHGIVVLVIYYGGDSGFEEKDAVLDFLRELDQKKYSVLMYDFINNINCPPIVVCIEKLK</sequence>
<proteinExistence type="predicted"/>
<accession>A0A1V4I8L1</accession>
<dbReference type="EMBL" id="MZGW01000002">
    <property type="protein sequence ID" value="OPJ56263.1"/>
    <property type="molecule type" value="Genomic_DNA"/>
</dbReference>
<dbReference type="InterPro" id="IPR010719">
    <property type="entry name" value="MnmM_MeTrfase"/>
</dbReference>
<dbReference type="EC" id="2.1.1.199" evidence="1"/>
<dbReference type="GO" id="GO:0008168">
    <property type="term" value="F:methyltransferase activity"/>
    <property type="evidence" value="ECO:0007669"/>
    <property type="project" value="UniProtKB-KW"/>
</dbReference>
<dbReference type="AlphaFoldDB" id="A0A1V4I8L1"/>
<dbReference type="InterPro" id="IPR029063">
    <property type="entry name" value="SAM-dependent_MTases_sf"/>
</dbReference>
<keyword evidence="1" id="KW-0808">Transferase</keyword>
<gene>
    <name evidence="1" type="primary">rsmH_2</name>
    <name evidence="1" type="ORF">CLOTH_06670</name>
</gene>
<dbReference type="Pfam" id="PF06962">
    <property type="entry name" value="rRNA_methylase"/>
    <property type="match status" value="1"/>
</dbReference>
<dbReference type="PANTHER" id="PTHR35276:SF1">
    <property type="entry name" value="TRNA (MNM(5)S(2)U34)-METHYLTRANSFERASE, CHLOROPLASTIC"/>
    <property type="match status" value="1"/>
</dbReference>
<dbReference type="GO" id="GO:0032259">
    <property type="term" value="P:methylation"/>
    <property type="evidence" value="ECO:0007669"/>
    <property type="project" value="UniProtKB-KW"/>
</dbReference>
<dbReference type="PANTHER" id="PTHR35276">
    <property type="entry name" value="S-ADENOSYL-L-METHIONINE-DEPENDENT METHYLTRANSFERASES SUPERFAMILY PROTEIN"/>
    <property type="match status" value="1"/>
</dbReference>
<comment type="caution">
    <text evidence="1">The sequence shown here is derived from an EMBL/GenBank/DDBJ whole genome shotgun (WGS) entry which is preliminary data.</text>
</comment>
<reference evidence="1 2" key="1">
    <citation type="submission" date="2017-03" db="EMBL/GenBank/DDBJ databases">
        <title>Genome sequence of Clostridium thermoalcaliphilum DSM 7309.</title>
        <authorList>
            <person name="Poehlein A."/>
            <person name="Daniel R."/>
        </authorList>
    </citation>
    <scope>NUCLEOTIDE SEQUENCE [LARGE SCALE GENOMIC DNA]</scope>
    <source>
        <strain evidence="1 2">DSM 7309</strain>
    </source>
</reference>
<dbReference type="RefSeq" id="WP_079411212.1">
    <property type="nucleotide sequence ID" value="NZ_MZGW01000002.1"/>
</dbReference>
<dbReference type="SUPFAM" id="SSF53335">
    <property type="entry name" value="S-adenosyl-L-methionine-dependent methyltransferases"/>
    <property type="match status" value="1"/>
</dbReference>
<evidence type="ECO:0000313" key="2">
    <source>
        <dbReference type="Proteomes" id="UP000190140"/>
    </source>
</evidence>
<keyword evidence="2" id="KW-1185">Reference proteome</keyword>
<organism evidence="1 2">
    <name type="scientific">Alkalithermobacter paradoxus</name>
    <dbReference type="NCBI Taxonomy" id="29349"/>
    <lineage>
        <taxon>Bacteria</taxon>
        <taxon>Bacillati</taxon>
        <taxon>Bacillota</taxon>
        <taxon>Clostridia</taxon>
        <taxon>Peptostreptococcales</taxon>
        <taxon>Tepidibacteraceae</taxon>
        <taxon>Alkalithermobacter</taxon>
    </lineage>
</organism>
<keyword evidence="1" id="KW-0489">Methyltransferase</keyword>
<dbReference type="Proteomes" id="UP000190140">
    <property type="component" value="Unassembled WGS sequence"/>
</dbReference>
<dbReference type="OrthoDB" id="9792989at2"/>